<proteinExistence type="predicted"/>
<accession>C3X358</accession>
<dbReference type="EMBL" id="ACDP02000023">
    <property type="protein sequence ID" value="EEO27644.1"/>
    <property type="molecule type" value="Genomic_DNA"/>
</dbReference>
<evidence type="ECO:0000313" key="1">
    <source>
        <dbReference type="EMBL" id="EEO27644.1"/>
    </source>
</evidence>
<dbReference type="eggNOG" id="ENOG5031IVP">
    <property type="taxonomic scope" value="Bacteria"/>
</dbReference>
<evidence type="ECO:0000313" key="2">
    <source>
        <dbReference type="Proteomes" id="UP000003973"/>
    </source>
</evidence>
<protein>
    <submittedName>
        <fullName evidence="1">Uncharacterized protein</fullName>
    </submittedName>
</protein>
<comment type="caution">
    <text evidence="1">The sequence shown here is derived from an EMBL/GenBank/DDBJ whole genome shotgun (WGS) entry which is preliminary data.</text>
</comment>
<name>C3X358_9BURK</name>
<dbReference type="AlphaFoldDB" id="C3X358"/>
<dbReference type="HOGENOM" id="CLU_972180_0_0_4"/>
<gene>
    <name evidence="1" type="ORF">OFAG_00797</name>
</gene>
<dbReference type="Proteomes" id="UP000003973">
    <property type="component" value="Unassembled WGS sequence"/>
</dbReference>
<reference evidence="1" key="1">
    <citation type="submission" date="2011-10" db="EMBL/GenBank/DDBJ databases">
        <title>The Genome Sequence of Oxalobacter formigenes HOxBLS.</title>
        <authorList>
            <consortium name="The Broad Institute Genome Sequencing Platform"/>
            <person name="Earl A."/>
            <person name="Ward D."/>
            <person name="Feldgarden M."/>
            <person name="Gevers D."/>
            <person name="Allison M.J."/>
            <person name="Humphrey S."/>
            <person name="Young S.K."/>
            <person name="Zeng Q."/>
            <person name="Gargeya S."/>
            <person name="Fitzgerald M."/>
            <person name="Haas B."/>
            <person name="Abouelleil A."/>
            <person name="Alvarado L."/>
            <person name="Arachchi H.M."/>
            <person name="Berlin A."/>
            <person name="Brown A."/>
            <person name="Chapman S.B."/>
            <person name="Chen Z."/>
            <person name="Dunbar C."/>
            <person name="Freedman E."/>
            <person name="Gearin G."/>
            <person name="Goldberg J."/>
            <person name="Griggs A."/>
            <person name="Gujja S."/>
            <person name="Heiman D."/>
            <person name="Howarth C."/>
            <person name="Larson L."/>
            <person name="Lui A."/>
            <person name="MacDonald P.J.P."/>
            <person name="Montmayeur A."/>
            <person name="Murphy C."/>
            <person name="Neiman D."/>
            <person name="Pearson M."/>
            <person name="Priest M."/>
            <person name="Roberts A."/>
            <person name="Saif S."/>
            <person name="Shea T."/>
            <person name="Shenoy N."/>
            <person name="Sisk P."/>
            <person name="Stolte C."/>
            <person name="Sykes S."/>
            <person name="Wortman J."/>
            <person name="Nusbaum C."/>
            <person name="Birren B."/>
        </authorList>
    </citation>
    <scope>NUCLEOTIDE SEQUENCE [LARGE SCALE GENOMIC DNA]</scope>
    <source>
        <strain evidence="1">HOxBLS</strain>
    </source>
</reference>
<keyword evidence="2" id="KW-1185">Reference proteome</keyword>
<sequence>MTLEGDQTSQEEKYLFDFLYVDKERIAAYCAQLFPNGVHTTTKTYSSDQSKQTEKVSLGFPKIVATESDSTDYITNSIERQYDATWHRTISFLQELNERGFISHDLTDASLGGIALIKGRLQILDIRMIKDMWDSIFEYQLNQMPENTTSERQNKQKMRTELKLTANVAKSMPHTIQLRCFNDKTDSWATLKPEGLIINPDDLAYKHGASIPGEWIIICILDAYPDSSDDTVFPPILNDMEVGMLKMLIQMKVMLGKSFNSYGITPLVIYRPIAHFGHKKSAD</sequence>
<dbReference type="RefSeq" id="WP_005876784.1">
    <property type="nucleotide sequence ID" value="NZ_CABMNL010000001.1"/>
</dbReference>
<organism evidence="1 2">
    <name type="scientific">Oxalobacter paraformigenes</name>
    <dbReference type="NCBI Taxonomy" id="556268"/>
    <lineage>
        <taxon>Bacteria</taxon>
        <taxon>Pseudomonadati</taxon>
        <taxon>Pseudomonadota</taxon>
        <taxon>Betaproteobacteria</taxon>
        <taxon>Burkholderiales</taxon>
        <taxon>Oxalobacteraceae</taxon>
        <taxon>Oxalobacter</taxon>
    </lineage>
</organism>